<dbReference type="PROSITE" id="PS51450">
    <property type="entry name" value="LRR"/>
    <property type="match status" value="3"/>
</dbReference>
<evidence type="ECO:0000256" key="1">
    <source>
        <dbReference type="ARBA" id="ARBA00022614"/>
    </source>
</evidence>
<comment type="caution">
    <text evidence="3">The sequence shown here is derived from an EMBL/GenBank/DDBJ whole genome shotgun (WGS) entry which is preliminary data.</text>
</comment>
<organism evidence="3 4">
    <name type="scientific">Aduncisulcus paluster</name>
    <dbReference type="NCBI Taxonomy" id="2918883"/>
    <lineage>
        <taxon>Eukaryota</taxon>
        <taxon>Metamonada</taxon>
        <taxon>Carpediemonas-like organisms</taxon>
        <taxon>Aduncisulcus</taxon>
    </lineage>
</organism>
<keyword evidence="4" id="KW-1185">Reference proteome</keyword>
<name>A0ABQ5K7J3_9EUKA</name>
<proteinExistence type="predicted"/>
<evidence type="ECO:0000313" key="3">
    <source>
        <dbReference type="EMBL" id="GKT28524.1"/>
    </source>
</evidence>
<dbReference type="PANTHER" id="PTHR46652">
    <property type="entry name" value="LEUCINE-RICH REPEAT AND IQ DOMAIN-CONTAINING PROTEIN 1-RELATED"/>
    <property type="match status" value="1"/>
</dbReference>
<accession>A0ABQ5K7J3</accession>
<sequence>LNSNLSLESIPDLHALTVLQYLDISYTSISLPVSSSVSSTGSDYLLPPSIVELYASSSPMTIDEFEYNIASYMSLLEILMLDDTFVTDITSLSSIQTSNITHLSLAGNGSLDGAMTILPLMSALVELDVSDCDLSELPDLSASASSLVSFFAASNSSIKHLGTILSPLTSLVTIGLSNCSLTDISPLYSLPMLMSVDVSQNRMCLVNSNNVAEVRSKFVNGSVGAFELFISEQSCYCEEYSFENNMVCSESAPGSDRWYVVCASDSYITYSDASTFTCTQPTDPDINCAGGCEYGQECKNVDDDASQGYCADIITDSVLRECLYEYLDPVDTVQDLHVFSVVSLKYLPLEIDCSSRAIVTLDGFEHAANASTFTCTQPTDPDINCAGGCEYGQECKNVDDDASQGYCADIITDSVLRECLYEYLDPVDTVQDLHVFSVVSLKYLPLEIDCSSRAIVTLDGFEHAANVSTFNLSGCTSLTDIIALSPLIYLQELYLSGCSSISEWPFSSLNLSYAFETLDISDCNIDDEIIASTVPFLPELTSLFLRDNSSFSDMSCLYDLKDHLVSLDVANTGISSISALYANPQCSDTCSSLVESMSIASVISVVEDCVLCSEEALNENGVLSELDITSAPLDDYEELRHFPMLSKLSADSCNVTNFDLLHITPLDQLSYLSLNSNSISDPSPLYILSPSLMTLYLDENMICGTDASEGIKGKLEMGTCEVSCANQLCRCGTVFNSSNAVEDNKVCMETKTGSNSWYIVCAADSFFQYSSGAEFDCIETPSTNASSTTENVQTCVGGCEYGQECRVQDISTNSGVCLPVIVDDSLRQWIVDNFFDSDSIHIDSSVNPPLLSVASLKSVIDEEVIEFDYVEGESEGDSVTTLEGVEHLGFIIRSISLVGHGISSVSPLGSMTLLNKLDLSDNAVSDISWISQLCLL</sequence>
<protein>
    <submittedName>
        <fullName evidence="3">Uncharacterized protein</fullName>
    </submittedName>
</protein>
<keyword evidence="1" id="KW-0433">Leucine-rich repeat</keyword>
<feature type="non-terminal residue" evidence="3">
    <location>
        <position position="1"/>
    </location>
</feature>
<dbReference type="InterPro" id="IPR032675">
    <property type="entry name" value="LRR_dom_sf"/>
</dbReference>
<dbReference type="EMBL" id="BQXS01000331">
    <property type="protein sequence ID" value="GKT28524.1"/>
    <property type="molecule type" value="Genomic_DNA"/>
</dbReference>
<dbReference type="SUPFAM" id="SSF52058">
    <property type="entry name" value="L domain-like"/>
    <property type="match status" value="2"/>
</dbReference>
<dbReference type="InterPro" id="IPR050836">
    <property type="entry name" value="SDS22/Internalin_LRR"/>
</dbReference>
<evidence type="ECO:0000256" key="2">
    <source>
        <dbReference type="ARBA" id="ARBA00022737"/>
    </source>
</evidence>
<feature type="non-terminal residue" evidence="3">
    <location>
        <position position="936"/>
    </location>
</feature>
<reference evidence="3" key="1">
    <citation type="submission" date="2022-03" db="EMBL/GenBank/DDBJ databases">
        <title>Draft genome sequence of Aduncisulcus paluster, a free-living microaerophilic Fornicata.</title>
        <authorList>
            <person name="Yuyama I."/>
            <person name="Kume K."/>
            <person name="Tamura T."/>
            <person name="Inagaki Y."/>
            <person name="Hashimoto T."/>
        </authorList>
    </citation>
    <scope>NUCLEOTIDE SEQUENCE</scope>
    <source>
        <strain evidence="3">NY0171</strain>
    </source>
</reference>
<evidence type="ECO:0000313" key="4">
    <source>
        <dbReference type="Proteomes" id="UP001057375"/>
    </source>
</evidence>
<dbReference type="PANTHER" id="PTHR46652:SF3">
    <property type="entry name" value="LEUCINE-RICH REPEAT-CONTAINING PROTEIN 9"/>
    <property type="match status" value="1"/>
</dbReference>
<dbReference type="Proteomes" id="UP001057375">
    <property type="component" value="Unassembled WGS sequence"/>
</dbReference>
<gene>
    <name evidence="3" type="ORF">ADUPG1_000703</name>
</gene>
<keyword evidence="2" id="KW-0677">Repeat</keyword>
<dbReference type="Gene3D" id="3.80.10.10">
    <property type="entry name" value="Ribonuclease Inhibitor"/>
    <property type="match status" value="4"/>
</dbReference>
<dbReference type="InterPro" id="IPR001611">
    <property type="entry name" value="Leu-rich_rpt"/>
</dbReference>